<feature type="repeat" description="PPR" evidence="3">
    <location>
        <begin position="648"/>
        <end position="682"/>
    </location>
</feature>
<dbReference type="PANTHER" id="PTHR46128">
    <property type="entry name" value="MITOCHONDRIAL GROUP I INTRON SPLICING FACTOR CCM1"/>
    <property type="match status" value="1"/>
</dbReference>
<dbReference type="Pfam" id="PF13041">
    <property type="entry name" value="PPR_2"/>
    <property type="match status" value="5"/>
</dbReference>
<feature type="repeat" description="PPR" evidence="3">
    <location>
        <begin position="321"/>
        <end position="355"/>
    </location>
</feature>
<feature type="repeat" description="PPR" evidence="3">
    <location>
        <begin position="286"/>
        <end position="320"/>
    </location>
</feature>
<dbReference type="InterPro" id="IPR050872">
    <property type="entry name" value="PPR_P_subfamily"/>
</dbReference>
<feature type="repeat" description="PPR" evidence="3">
    <location>
        <begin position="251"/>
        <end position="285"/>
    </location>
</feature>
<dbReference type="Pfam" id="PF01535">
    <property type="entry name" value="PPR"/>
    <property type="match status" value="4"/>
</dbReference>
<sequence length="766" mass="86291">MRWPGSKPSFHPQEGSIFDRLLSILRSNPLFEPHLAPLTPLLSPTSISSAVPLLPFTSAFRLFLWSSSRRHLRSFDSHNLIISTLVSSPEDSFPSAWQVLSDIKASGKPVHPAAFTVLISAYYACGLPEKAVEAFSRMQEFGSRPNTFAYNTLLRILIEKDVILLAMAVYNLMLKSDCRPNSASYGLLIDGLCKARKNDDALKLFDEMLQRGISPNAVVYTVFLSSLCGAGKIEDAKRLLGSMKEKNCEPDDAVYNALLSGFCKLGKIDEAFENLRAFQEDGFVLGLSGYSCLIDGLFRAGRFEEACGCYEEMLTKNLVPDCVLYTIMMRGYLESGRIDDAFSFLSEMTDNGVVPDTFCYNTLIKGLCDVGHLDRARSLRLEISKHDCFPDSATYTIMICGLCKEGLVHEAQEIFDEMGKHGCAPTVMTFNALINGLCKTGQLKKANYLFHRMEMGRNPSLFLRLSQNHVCDSNGLRKLVEDLCQSGLVLKAYKLLREIIDCGVVPDVITYNILINGFCKEGDLNGALNLFKQLHLKGHMPDEVTYGTLINGLLKVHRKEDSSMVYQHMLRNGYTSTLSICATHMRTMCREKRVSQAVNFWLDHISQEKSLYDEKETIKVVRAQFEQGCLGEAIRSLVEMDQRHNSVDSFPYTIFLIGFCQVRNVDKALEIFSILVEFEIDVTPPSCVFLINGFCRERKLGSAVHIMLYSLDKGYLLMQPVGNRLLKRLCIHNKKKDACELARRMHLLGYDMDLYLRETTKALLYN</sequence>
<evidence type="ECO:0000313" key="5">
    <source>
        <dbReference type="Proteomes" id="UP001085076"/>
    </source>
</evidence>
<feature type="repeat" description="PPR" evidence="3">
    <location>
        <begin position="111"/>
        <end position="145"/>
    </location>
</feature>
<dbReference type="Gene3D" id="1.25.40.10">
    <property type="entry name" value="Tetratricopeptide repeat domain"/>
    <property type="match status" value="6"/>
</dbReference>
<comment type="similarity">
    <text evidence="1">Belongs to the PPR family. P subfamily.</text>
</comment>
<proteinExistence type="inferred from homology"/>
<organism evidence="4 5">
    <name type="scientific">Dioscorea zingiberensis</name>
    <dbReference type="NCBI Taxonomy" id="325984"/>
    <lineage>
        <taxon>Eukaryota</taxon>
        <taxon>Viridiplantae</taxon>
        <taxon>Streptophyta</taxon>
        <taxon>Embryophyta</taxon>
        <taxon>Tracheophyta</taxon>
        <taxon>Spermatophyta</taxon>
        <taxon>Magnoliopsida</taxon>
        <taxon>Liliopsida</taxon>
        <taxon>Dioscoreales</taxon>
        <taxon>Dioscoreaceae</taxon>
        <taxon>Dioscorea</taxon>
    </lineage>
</organism>
<evidence type="ECO:0000256" key="3">
    <source>
        <dbReference type="PROSITE-ProRule" id="PRU00708"/>
    </source>
</evidence>
<evidence type="ECO:0008006" key="6">
    <source>
        <dbReference type="Google" id="ProtNLM"/>
    </source>
</evidence>
<reference evidence="4" key="2">
    <citation type="journal article" date="2022" name="Hortic Res">
        <title>The genome of Dioscorea zingiberensis sheds light on the biosynthesis, origin and evolution of the medicinally important diosgenin saponins.</title>
        <authorList>
            <person name="Li Y."/>
            <person name="Tan C."/>
            <person name="Li Z."/>
            <person name="Guo J."/>
            <person name="Li S."/>
            <person name="Chen X."/>
            <person name="Wang C."/>
            <person name="Dai X."/>
            <person name="Yang H."/>
            <person name="Song W."/>
            <person name="Hou L."/>
            <person name="Xu J."/>
            <person name="Tong Z."/>
            <person name="Xu A."/>
            <person name="Yuan X."/>
            <person name="Wang W."/>
            <person name="Yang Q."/>
            <person name="Chen L."/>
            <person name="Sun Z."/>
            <person name="Wang K."/>
            <person name="Pan B."/>
            <person name="Chen J."/>
            <person name="Bao Y."/>
            <person name="Liu F."/>
            <person name="Qi X."/>
            <person name="Gang D.R."/>
            <person name="Wen J."/>
            <person name="Li J."/>
        </authorList>
    </citation>
    <scope>NUCLEOTIDE SEQUENCE</scope>
    <source>
        <strain evidence="4">Dzin_1.0</strain>
    </source>
</reference>
<dbReference type="NCBIfam" id="TIGR00756">
    <property type="entry name" value="PPR"/>
    <property type="match status" value="11"/>
</dbReference>
<dbReference type="PROSITE" id="PS51375">
    <property type="entry name" value="PPR"/>
    <property type="match status" value="13"/>
</dbReference>
<dbReference type="Proteomes" id="UP001085076">
    <property type="component" value="Miscellaneous, Linkage group lg04"/>
</dbReference>
<evidence type="ECO:0000256" key="2">
    <source>
        <dbReference type="ARBA" id="ARBA00022737"/>
    </source>
</evidence>
<comment type="caution">
    <text evidence="4">The sequence shown here is derived from an EMBL/GenBank/DDBJ whole genome shotgun (WGS) entry which is preliminary data.</text>
</comment>
<gene>
    <name evidence="4" type="ORF">J5N97_017926</name>
</gene>
<feature type="repeat" description="PPR" evidence="3">
    <location>
        <begin position="542"/>
        <end position="576"/>
    </location>
</feature>
<feature type="repeat" description="PPR" evidence="3">
    <location>
        <begin position="181"/>
        <end position="215"/>
    </location>
</feature>
<feature type="repeat" description="PPR" evidence="3">
    <location>
        <begin position="391"/>
        <end position="425"/>
    </location>
</feature>
<protein>
    <recommendedName>
        <fullName evidence="6">Pentatricopeptide repeat-containing protein</fullName>
    </recommendedName>
</protein>
<feature type="repeat" description="PPR" evidence="3">
    <location>
        <begin position="216"/>
        <end position="250"/>
    </location>
</feature>
<dbReference type="SUPFAM" id="SSF81901">
    <property type="entry name" value="HCP-like"/>
    <property type="match status" value="1"/>
</dbReference>
<dbReference type="InterPro" id="IPR011990">
    <property type="entry name" value="TPR-like_helical_dom_sf"/>
</dbReference>
<dbReference type="AlphaFoldDB" id="A0A9D5HGN7"/>
<reference evidence="4" key="1">
    <citation type="submission" date="2021-03" db="EMBL/GenBank/DDBJ databases">
        <authorList>
            <person name="Li Z."/>
            <person name="Yang C."/>
        </authorList>
    </citation>
    <scope>NUCLEOTIDE SEQUENCE</scope>
    <source>
        <strain evidence="4">Dzin_1.0</strain>
        <tissue evidence="4">Leaf</tissue>
    </source>
</reference>
<feature type="repeat" description="PPR" evidence="3">
    <location>
        <begin position="426"/>
        <end position="460"/>
    </location>
</feature>
<dbReference type="OrthoDB" id="185373at2759"/>
<feature type="repeat" description="PPR" evidence="3">
    <location>
        <begin position="356"/>
        <end position="390"/>
    </location>
</feature>
<dbReference type="EMBL" id="JAGGNH010000004">
    <property type="protein sequence ID" value="KAJ0975961.1"/>
    <property type="molecule type" value="Genomic_DNA"/>
</dbReference>
<evidence type="ECO:0000313" key="4">
    <source>
        <dbReference type="EMBL" id="KAJ0975961.1"/>
    </source>
</evidence>
<feature type="repeat" description="PPR" evidence="3">
    <location>
        <begin position="146"/>
        <end position="180"/>
    </location>
</feature>
<keyword evidence="5" id="KW-1185">Reference proteome</keyword>
<name>A0A9D5HGN7_9LILI</name>
<accession>A0A9D5HGN7</accession>
<evidence type="ECO:0000256" key="1">
    <source>
        <dbReference type="ARBA" id="ARBA00007626"/>
    </source>
</evidence>
<dbReference type="InterPro" id="IPR002885">
    <property type="entry name" value="PPR_rpt"/>
</dbReference>
<keyword evidence="2" id="KW-0677">Repeat</keyword>
<dbReference type="PANTHER" id="PTHR46128:SF51">
    <property type="entry name" value="PENTACOTRIPEPTIDE-REPEAT REGION OF PRORP DOMAIN-CONTAINING PROTEIN"/>
    <property type="match status" value="1"/>
</dbReference>
<feature type="repeat" description="PPR" evidence="3">
    <location>
        <begin position="507"/>
        <end position="541"/>
    </location>
</feature>